<sequence>MKFIRKKKHIVGIFALLAFISIGSIGFSSWILSIEQKEELFSADINIATSWNATAILNVTSTTNSISSDTTDSNVANYKVPLEGGVIFANDIEEEVKKGKLVFSLDAINKSSKEVDGDKNKVKATNNLFGRTNEETYSYFGTSLKEFNVSNLVNDPKYDLSGYSKLNLSLEDFSIEYGDYFNNTNPQVFYDGYITTYKNNYLENRDNKEALNTYLEAINQAKNELRDFFNSLNNVTLNINVELVFDDKSTN</sequence>
<dbReference type="EMBL" id="JADIMY010000028">
    <property type="protein sequence ID" value="MBO8427219.1"/>
    <property type="molecule type" value="Genomic_DNA"/>
</dbReference>
<organism evidence="2 3">
    <name type="scientific">Candidatus Onthovivens merdipullorum</name>
    <dbReference type="NCBI Taxonomy" id="2840889"/>
    <lineage>
        <taxon>Bacteria</taxon>
        <taxon>Bacillati</taxon>
        <taxon>Bacillota</taxon>
        <taxon>Bacilli</taxon>
        <taxon>Bacillales</taxon>
        <taxon>Candidatus Onthovivens</taxon>
    </lineage>
</organism>
<comment type="caution">
    <text evidence="2">The sequence shown here is derived from an EMBL/GenBank/DDBJ whole genome shotgun (WGS) entry which is preliminary data.</text>
</comment>
<evidence type="ECO:0000313" key="2">
    <source>
        <dbReference type="EMBL" id="MBO8427219.1"/>
    </source>
</evidence>
<gene>
    <name evidence="2" type="ORF">IAC58_01505</name>
</gene>
<keyword evidence="1" id="KW-1133">Transmembrane helix</keyword>
<dbReference type="AlphaFoldDB" id="A0A9D9GWD2"/>
<keyword evidence="1" id="KW-0472">Membrane</keyword>
<accession>A0A9D9GWD2</accession>
<evidence type="ECO:0000256" key="1">
    <source>
        <dbReference type="SAM" id="Phobius"/>
    </source>
</evidence>
<proteinExistence type="predicted"/>
<evidence type="ECO:0000313" key="3">
    <source>
        <dbReference type="Proteomes" id="UP000823613"/>
    </source>
</evidence>
<dbReference type="Proteomes" id="UP000823613">
    <property type="component" value="Unassembled WGS sequence"/>
</dbReference>
<feature type="transmembrane region" description="Helical" evidence="1">
    <location>
        <begin position="12"/>
        <end position="32"/>
    </location>
</feature>
<reference evidence="2" key="1">
    <citation type="submission" date="2020-10" db="EMBL/GenBank/DDBJ databases">
        <authorList>
            <person name="Gilroy R."/>
        </authorList>
    </citation>
    <scope>NUCLEOTIDE SEQUENCE</scope>
    <source>
        <strain evidence="2">11159</strain>
    </source>
</reference>
<keyword evidence="1" id="KW-0812">Transmembrane</keyword>
<reference evidence="2" key="2">
    <citation type="journal article" date="2021" name="PeerJ">
        <title>Extensive microbial diversity within the chicken gut microbiome revealed by metagenomics and culture.</title>
        <authorList>
            <person name="Gilroy R."/>
            <person name="Ravi A."/>
            <person name="Getino M."/>
            <person name="Pursley I."/>
            <person name="Horton D.L."/>
            <person name="Alikhan N.F."/>
            <person name="Baker D."/>
            <person name="Gharbi K."/>
            <person name="Hall N."/>
            <person name="Watson M."/>
            <person name="Adriaenssens E.M."/>
            <person name="Foster-Nyarko E."/>
            <person name="Jarju S."/>
            <person name="Secka A."/>
            <person name="Antonio M."/>
            <person name="Oren A."/>
            <person name="Chaudhuri R.R."/>
            <person name="La Ragione R."/>
            <person name="Hildebrand F."/>
            <person name="Pallen M.J."/>
        </authorList>
    </citation>
    <scope>NUCLEOTIDE SEQUENCE</scope>
    <source>
        <strain evidence="2">11159</strain>
    </source>
</reference>
<name>A0A9D9GWD2_9BACL</name>
<protein>
    <submittedName>
        <fullName evidence="2">Uncharacterized protein</fullName>
    </submittedName>
</protein>